<dbReference type="Pfam" id="PF08125">
    <property type="entry name" value="Mannitol_dh_C"/>
    <property type="match status" value="1"/>
</dbReference>
<dbReference type="Pfam" id="PF01232">
    <property type="entry name" value="Mannitol_dh"/>
    <property type="match status" value="1"/>
</dbReference>
<dbReference type="Gene3D" id="1.10.1040.10">
    <property type="entry name" value="N-(1-d-carboxylethyl)-l-norvaline Dehydrogenase, domain 2"/>
    <property type="match status" value="1"/>
</dbReference>
<evidence type="ECO:0000313" key="9">
    <source>
        <dbReference type="EMBL" id="MCC3272749.1"/>
    </source>
</evidence>
<protein>
    <recommendedName>
        <fullName evidence="3">Mannitol-1-phosphate 5-dehydrogenase</fullName>
        <ecNumber evidence="2">1.1.1.17</ecNumber>
    </recommendedName>
</protein>
<dbReference type="Gene3D" id="3.40.50.720">
    <property type="entry name" value="NAD(P)-binding Rossmann-like Domain"/>
    <property type="match status" value="1"/>
</dbReference>
<comment type="similarity">
    <text evidence="1">Belongs to the mannitol dehydrogenase family.</text>
</comment>
<dbReference type="InterPro" id="IPR013328">
    <property type="entry name" value="6PGD_dom2"/>
</dbReference>
<reference evidence="9" key="1">
    <citation type="submission" date="2021-10" db="EMBL/GenBank/DDBJ databases">
        <title>Novel species in genus Arthrobacter.</title>
        <authorList>
            <person name="Liu Y."/>
        </authorList>
    </citation>
    <scope>NUCLEOTIDE SEQUENCE</scope>
    <source>
        <strain evidence="9">Zg-Y462</strain>
        <strain evidence="11">zg-Y462</strain>
    </source>
</reference>
<dbReference type="PANTHER" id="PTHR43362">
    <property type="entry name" value="MANNITOL DEHYDROGENASE DSF1-RELATED"/>
    <property type="match status" value="1"/>
</dbReference>
<dbReference type="InterPro" id="IPR050988">
    <property type="entry name" value="Mannitol_DH/Oxidoreductase"/>
</dbReference>
<evidence type="ECO:0000259" key="7">
    <source>
        <dbReference type="Pfam" id="PF01232"/>
    </source>
</evidence>
<evidence type="ECO:0000313" key="11">
    <source>
        <dbReference type="Proteomes" id="UP000829758"/>
    </source>
</evidence>
<dbReference type="InterPro" id="IPR023027">
    <property type="entry name" value="Mannitol_DH_CS"/>
</dbReference>
<sequence length="514" mass="52971">MWTETGPQIPPAGKAAPRLSRASLASAGCGSALGPAVDPGSLRTGMVHLGLGAFHRAHQAVYTEDAAAATGDTGWGILGVTGRSARVADTLKPQDGLYTVLTKAQPGAGSAADASLRIIGSLRGAVFPGRDTPLLLRALAEPDTRVLTLTVTEKGYPRDASGHLAMADGVAADRAALAADSRQRPASSDVAARTPLGLLARGLFARYRSSGAPLSVVSCDNLISNGALTRTLVTELAEAGGTGFCAWLQESVAFPSTMVDRIVPAATEADRQLGSGILGLRDEALVVAEPFGQWILEDAFAAARPAWELAGAVLTPDVAPFEAAKLRLLNGTHSLLAYLGALKGHATIADAAADEDLAADASALQAEAIRTLVPPPGVDLQEYSASILARFRNPALGHTTLQVAMDGSQKLPVRALATVADLLALGTVPEALARLVAAWMVFVYRQRNVHGSVLPLEDPLRETLAAQAAGPESGLVDRLLDLSAVFPPPVAGHPGFRAAVKVHAAELLAAVPGR</sequence>
<dbReference type="GO" id="GO:0008926">
    <property type="term" value="F:mannitol-1-phosphate 5-dehydrogenase activity"/>
    <property type="evidence" value="ECO:0007669"/>
    <property type="project" value="UniProtKB-EC"/>
</dbReference>
<dbReference type="InterPro" id="IPR008927">
    <property type="entry name" value="6-PGluconate_DH-like_C_sf"/>
</dbReference>
<evidence type="ECO:0000256" key="4">
    <source>
        <dbReference type="ARBA" id="ARBA00023002"/>
    </source>
</evidence>
<dbReference type="InterPro" id="IPR013131">
    <property type="entry name" value="Mannitol_DH_N"/>
</dbReference>
<dbReference type="SUPFAM" id="SSF51735">
    <property type="entry name" value="NAD(P)-binding Rossmann-fold domains"/>
    <property type="match status" value="1"/>
</dbReference>
<proteinExistence type="inferred from homology"/>
<dbReference type="SUPFAM" id="SSF48179">
    <property type="entry name" value="6-phosphogluconate dehydrogenase C-terminal domain-like"/>
    <property type="match status" value="1"/>
</dbReference>
<evidence type="ECO:0000256" key="5">
    <source>
        <dbReference type="ARBA" id="ARBA00023027"/>
    </source>
</evidence>
<dbReference type="AlphaFoldDB" id="A0A9X1M9I0"/>
<name>A0A9X1M9I0_9MICC</name>
<evidence type="ECO:0000313" key="12">
    <source>
        <dbReference type="Proteomes" id="UP001155145"/>
    </source>
</evidence>
<dbReference type="EC" id="1.1.1.17" evidence="2"/>
<keyword evidence="4" id="KW-0560">Oxidoreductase</keyword>
<evidence type="ECO:0000256" key="2">
    <source>
        <dbReference type="ARBA" id="ARBA00012939"/>
    </source>
</evidence>
<accession>A0A9X1M9I0</accession>
<evidence type="ECO:0000256" key="1">
    <source>
        <dbReference type="ARBA" id="ARBA00006541"/>
    </source>
</evidence>
<dbReference type="Proteomes" id="UP000829758">
    <property type="component" value="Chromosome"/>
</dbReference>
<comment type="catalytic activity">
    <reaction evidence="6">
        <text>D-mannitol 1-phosphate + NAD(+) = beta-D-fructose 6-phosphate + NADH + H(+)</text>
        <dbReference type="Rhea" id="RHEA:19661"/>
        <dbReference type="ChEBI" id="CHEBI:15378"/>
        <dbReference type="ChEBI" id="CHEBI:57540"/>
        <dbReference type="ChEBI" id="CHEBI:57634"/>
        <dbReference type="ChEBI" id="CHEBI:57945"/>
        <dbReference type="ChEBI" id="CHEBI:61381"/>
        <dbReference type="EC" id="1.1.1.17"/>
    </reaction>
</comment>
<dbReference type="EMBL" id="JAJFZT010000005">
    <property type="protein sequence ID" value="MCC3272749.1"/>
    <property type="molecule type" value="Genomic_DNA"/>
</dbReference>
<keyword evidence="11" id="KW-1185">Reference proteome</keyword>
<dbReference type="InterPro" id="IPR036291">
    <property type="entry name" value="NAD(P)-bd_dom_sf"/>
</dbReference>
<dbReference type="PROSITE" id="PS00974">
    <property type="entry name" value="MANNITOL_DHGENASE"/>
    <property type="match status" value="1"/>
</dbReference>
<evidence type="ECO:0000259" key="8">
    <source>
        <dbReference type="Pfam" id="PF08125"/>
    </source>
</evidence>
<dbReference type="Proteomes" id="UP001155145">
    <property type="component" value="Unassembled WGS sequence"/>
</dbReference>
<dbReference type="InterPro" id="IPR000669">
    <property type="entry name" value="Mannitol_DH"/>
</dbReference>
<dbReference type="PRINTS" id="PR00084">
    <property type="entry name" value="MTLDHDRGNASE"/>
</dbReference>
<dbReference type="EMBL" id="CP094984">
    <property type="protein sequence ID" value="UON91414.1"/>
    <property type="molecule type" value="Genomic_DNA"/>
</dbReference>
<evidence type="ECO:0000313" key="10">
    <source>
        <dbReference type="EMBL" id="UON91414.1"/>
    </source>
</evidence>
<evidence type="ECO:0000256" key="3">
    <source>
        <dbReference type="ARBA" id="ARBA00016219"/>
    </source>
</evidence>
<gene>
    <name evidence="9" type="ORF">LJ755_08405</name>
    <name evidence="10" type="ORF">MUK71_12515</name>
</gene>
<dbReference type="GO" id="GO:0019594">
    <property type="term" value="P:mannitol metabolic process"/>
    <property type="evidence" value="ECO:0007669"/>
    <property type="project" value="InterPro"/>
</dbReference>
<evidence type="ECO:0000256" key="6">
    <source>
        <dbReference type="ARBA" id="ARBA00048615"/>
    </source>
</evidence>
<dbReference type="RefSeq" id="WP_244802778.1">
    <property type="nucleotide sequence ID" value="NZ_CP094984.1"/>
</dbReference>
<feature type="domain" description="Mannitol dehydrogenase N-terminal" evidence="7">
    <location>
        <begin position="46"/>
        <end position="308"/>
    </location>
</feature>
<keyword evidence="5" id="KW-0520">NAD</keyword>
<dbReference type="InterPro" id="IPR013118">
    <property type="entry name" value="Mannitol_DH_C"/>
</dbReference>
<dbReference type="PANTHER" id="PTHR43362:SF1">
    <property type="entry name" value="MANNITOL DEHYDROGENASE 2-RELATED"/>
    <property type="match status" value="1"/>
</dbReference>
<organism evidence="9 12">
    <name type="scientific">Arthrobacter zhangbolii</name>
    <dbReference type="NCBI Taxonomy" id="2886936"/>
    <lineage>
        <taxon>Bacteria</taxon>
        <taxon>Bacillati</taxon>
        <taxon>Actinomycetota</taxon>
        <taxon>Actinomycetes</taxon>
        <taxon>Micrococcales</taxon>
        <taxon>Micrococcaceae</taxon>
        <taxon>Arthrobacter</taxon>
    </lineage>
</organism>
<feature type="domain" description="Mannitol dehydrogenase C-terminal" evidence="8">
    <location>
        <begin position="317"/>
        <end position="501"/>
    </location>
</feature>